<comment type="caution">
    <text evidence="7">The sequence shown here is derived from an EMBL/GenBank/DDBJ whole genome shotgun (WGS) entry which is preliminary data.</text>
</comment>
<evidence type="ECO:0000313" key="8">
    <source>
        <dbReference type="Proteomes" id="UP001525968"/>
    </source>
</evidence>
<evidence type="ECO:0000256" key="5">
    <source>
        <dbReference type="ARBA" id="ARBA00023163"/>
    </source>
</evidence>
<dbReference type="CDD" id="cd00609">
    <property type="entry name" value="AAT_like"/>
    <property type="match status" value="1"/>
</dbReference>
<dbReference type="SMART" id="SM00345">
    <property type="entry name" value="HTH_GNTR"/>
    <property type="match status" value="1"/>
</dbReference>
<dbReference type="InterPro" id="IPR015421">
    <property type="entry name" value="PyrdxlP-dep_Trfase_major"/>
</dbReference>
<keyword evidence="5" id="KW-0804">Transcription</keyword>
<keyword evidence="8" id="KW-1185">Reference proteome</keyword>
<evidence type="ECO:0000256" key="2">
    <source>
        <dbReference type="ARBA" id="ARBA00022898"/>
    </source>
</evidence>
<gene>
    <name evidence="7" type="ORF">N0K08_13925</name>
</gene>
<dbReference type="Pfam" id="PF00392">
    <property type="entry name" value="GntR"/>
    <property type="match status" value="1"/>
</dbReference>
<sequence>MTQRLSACLRQAISERVLEPGSRLPASRDLARELQVARNTVSNAYEQLRIEGYVQARVGSGTFVADAAPEQLLHAPRLSGRQRALASEPYPQPLVRLADRAQRVLAQASAAPQQWGAFMPGVPDVSEFPREVYARILNRLWRHAPPQMLTYGTQAHVTALQKALAAHLRVARSVQCQPEQILITEGVHQAIDLAARVLVNPGEHVWMEEPGYWGIANVLRMSEGIAIHGMKVDGEGMVLEPQAPVPSLICTTPSHQYPLGSVMSLARRKALLAYARKVGAWIVEDDYDSEFRFSGSPVPSMQGLELNAPVIYVGTFSKTLFPGLRVGYMVLPQGLVEPMQRMHAEMYREGHQITHQALAELMEGGHYAAHIRRMRVLYARRREHLLQLVQRYLGDEFMPGHDSQAGLHLVLPLPAHVDDQLLTKRLSEAGVLARPLSQYYVGPDARKGLLLGYASVSEAQMQLAFFTLVQVLRKQLAPTA</sequence>
<dbReference type="Pfam" id="PF00155">
    <property type="entry name" value="Aminotran_1_2"/>
    <property type="match status" value="1"/>
</dbReference>
<dbReference type="SUPFAM" id="SSF46785">
    <property type="entry name" value="Winged helix' DNA-binding domain"/>
    <property type="match status" value="1"/>
</dbReference>
<dbReference type="SUPFAM" id="SSF53383">
    <property type="entry name" value="PLP-dependent transferases"/>
    <property type="match status" value="1"/>
</dbReference>
<evidence type="ECO:0000256" key="1">
    <source>
        <dbReference type="ARBA" id="ARBA00005384"/>
    </source>
</evidence>
<evidence type="ECO:0000313" key="7">
    <source>
        <dbReference type="EMBL" id="MCT9811742.1"/>
    </source>
</evidence>
<accession>A0ABT2PR40</accession>
<dbReference type="PROSITE" id="PS50949">
    <property type="entry name" value="HTH_GNTR"/>
    <property type="match status" value="1"/>
</dbReference>
<dbReference type="Proteomes" id="UP001525968">
    <property type="component" value="Unassembled WGS sequence"/>
</dbReference>
<dbReference type="Gene3D" id="3.40.640.10">
    <property type="entry name" value="Type I PLP-dependent aspartate aminotransferase-like (Major domain)"/>
    <property type="match status" value="1"/>
</dbReference>
<evidence type="ECO:0000259" key="6">
    <source>
        <dbReference type="PROSITE" id="PS50949"/>
    </source>
</evidence>
<dbReference type="InterPro" id="IPR000524">
    <property type="entry name" value="Tscrpt_reg_HTH_GntR"/>
</dbReference>
<proteinExistence type="inferred from homology"/>
<dbReference type="PRINTS" id="PR00035">
    <property type="entry name" value="HTHGNTR"/>
</dbReference>
<keyword evidence="3" id="KW-0805">Transcription regulation</keyword>
<reference evidence="7 8" key="1">
    <citation type="submission" date="2022-09" db="EMBL/GenBank/DDBJ databases">
        <title>Draft genome of isolate Be4.</title>
        <authorList>
            <person name="Sanchez-Castro I."/>
            <person name="Martinez-Rodriguez P."/>
            <person name="Descostes M."/>
            <person name="Merroun M."/>
        </authorList>
    </citation>
    <scope>NUCLEOTIDE SEQUENCE [LARGE SCALE GENOMIC DNA]</scope>
    <source>
        <strain evidence="7 8">Be4</strain>
    </source>
</reference>
<protein>
    <submittedName>
        <fullName evidence="7">PLP-dependent aminotransferase family protein</fullName>
    </submittedName>
</protein>
<keyword evidence="7" id="KW-0032">Aminotransferase</keyword>
<dbReference type="EMBL" id="JAODYH010000006">
    <property type="protein sequence ID" value="MCT9811742.1"/>
    <property type="molecule type" value="Genomic_DNA"/>
</dbReference>
<name>A0ABT2PR40_9BURK</name>
<dbReference type="InterPro" id="IPR004839">
    <property type="entry name" value="Aminotransferase_I/II_large"/>
</dbReference>
<dbReference type="InterPro" id="IPR015424">
    <property type="entry name" value="PyrdxlP-dep_Trfase"/>
</dbReference>
<feature type="domain" description="HTH gntR-type" evidence="6">
    <location>
        <begin position="1"/>
        <end position="67"/>
    </location>
</feature>
<comment type="similarity">
    <text evidence="1">In the C-terminal section; belongs to the class-I pyridoxal-phosphate-dependent aminotransferase family.</text>
</comment>
<organism evidence="7 8">
    <name type="scientific">Acidovorax bellezanensis</name>
    <dbReference type="NCBI Taxonomy" id="2976702"/>
    <lineage>
        <taxon>Bacteria</taxon>
        <taxon>Pseudomonadati</taxon>
        <taxon>Pseudomonadota</taxon>
        <taxon>Betaproteobacteria</taxon>
        <taxon>Burkholderiales</taxon>
        <taxon>Comamonadaceae</taxon>
        <taxon>Acidovorax</taxon>
    </lineage>
</organism>
<dbReference type="CDD" id="cd07377">
    <property type="entry name" value="WHTH_GntR"/>
    <property type="match status" value="1"/>
</dbReference>
<dbReference type="Gene3D" id="1.10.10.10">
    <property type="entry name" value="Winged helix-like DNA-binding domain superfamily/Winged helix DNA-binding domain"/>
    <property type="match status" value="1"/>
</dbReference>
<evidence type="ECO:0000256" key="4">
    <source>
        <dbReference type="ARBA" id="ARBA00023125"/>
    </source>
</evidence>
<keyword evidence="4" id="KW-0238">DNA-binding</keyword>
<dbReference type="PANTHER" id="PTHR46577:SF1">
    <property type="entry name" value="HTH-TYPE TRANSCRIPTIONAL REGULATORY PROTEIN GABR"/>
    <property type="match status" value="1"/>
</dbReference>
<dbReference type="InterPro" id="IPR036388">
    <property type="entry name" value="WH-like_DNA-bd_sf"/>
</dbReference>
<dbReference type="PANTHER" id="PTHR46577">
    <property type="entry name" value="HTH-TYPE TRANSCRIPTIONAL REGULATORY PROTEIN GABR"/>
    <property type="match status" value="1"/>
</dbReference>
<dbReference type="InterPro" id="IPR036390">
    <property type="entry name" value="WH_DNA-bd_sf"/>
</dbReference>
<keyword evidence="7" id="KW-0808">Transferase</keyword>
<dbReference type="InterPro" id="IPR051446">
    <property type="entry name" value="HTH_trans_reg/aminotransferase"/>
</dbReference>
<dbReference type="GO" id="GO:0008483">
    <property type="term" value="F:transaminase activity"/>
    <property type="evidence" value="ECO:0007669"/>
    <property type="project" value="UniProtKB-KW"/>
</dbReference>
<evidence type="ECO:0000256" key="3">
    <source>
        <dbReference type="ARBA" id="ARBA00023015"/>
    </source>
</evidence>
<keyword evidence="2" id="KW-0663">Pyridoxal phosphate</keyword>